<dbReference type="KEGG" id="kra:Krad_4634"/>
<dbReference type="OrthoDB" id="4545310at2"/>
<keyword evidence="2" id="KW-1133">Transmembrane helix</keyword>
<evidence type="ECO:0000256" key="1">
    <source>
        <dbReference type="SAM" id="MobiDB-lite"/>
    </source>
</evidence>
<keyword evidence="3" id="KW-0614">Plasmid</keyword>
<feature type="region of interest" description="Disordered" evidence="1">
    <location>
        <begin position="31"/>
        <end position="62"/>
    </location>
</feature>
<keyword evidence="2" id="KW-0812">Transmembrane</keyword>
<feature type="compositionally biased region" description="Polar residues" evidence="1">
    <location>
        <begin position="40"/>
        <end position="55"/>
    </location>
</feature>
<keyword evidence="4" id="KW-1185">Reference proteome</keyword>
<proteinExistence type="predicted"/>
<dbReference type="HOGENOM" id="CLU_609399_0_0_11"/>
<dbReference type="RefSeq" id="WP_012001929.1">
    <property type="nucleotide sequence ID" value="NC_009806.1"/>
</dbReference>
<name>A6WH04_KINRD</name>
<protein>
    <recommendedName>
        <fullName evidence="5">Conjugative transposon protein TcpC</fullName>
    </recommendedName>
</protein>
<feature type="region of interest" description="Disordered" evidence="1">
    <location>
        <begin position="421"/>
        <end position="449"/>
    </location>
</feature>
<dbReference type="InterPro" id="IPR024735">
    <property type="entry name" value="TcpC"/>
</dbReference>
<dbReference type="Pfam" id="PF12642">
    <property type="entry name" value="TpcC"/>
    <property type="match status" value="1"/>
</dbReference>
<gene>
    <name evidence="3" type="ordered locus">Krad_4634</name>
</gene>
<feature type="transmembrane region" description="Helical" evidence="2">
    <location>
        <begin position="74"/>
        <end position="94"/>
    </location>
</feature>
<evidence type="ECO:0000313" key="4">
    <source>
        <dbReference type="Proteomes" id="UP000001116"/>
    </source>
</evidence>
<evidence type="ECO:0008006" key="5">
    <source>
        <dbReference type="Google" id="ProtNLM"/>
    </source>
</evidence>
<dbReference type="Proteomes" id="UP000001116">
    <property type="component" value="Plasmid pKRAD01"/>
</dbReference>
<keyword evidence="2" id="KW-0472">Membrane</keyword>
<feature type="compositionally biased region" description="Low complexity" evidence="1">
    <location>
        <begin position="178"/>
        <end position="197"/>
    </location>
</feature>
<evidence type="ECO:0000256" key="2">
    <source>
        <dbReference type="SAM" id="Phobius"/>
    </source>
</evidence>
<evidence type="ECO:0000313" key="3">
    <source>
        <dbReference type="EMBL" id="ABS06093.1"/>
    </source>
</evidence>
<accession>A6WH04</accession>
<geneLocation type="plasmid" evidence="3 4">
    <name>pKRAD01</name>
</geneLocation>
<feature type="region of interest" description="Disordered" evidence="1">
    <location>
        <begin position="178"/>
        <end position="207"/>
    </location>
</feature>
<dbReference type="EMBL" id="CP000751">
    <property type="protein sequence ID" value="ABS06093.1"/>
    <property type="molecule type" value="Genomic_DNA"/>
</dbReference>
<reference evidence="4" key="1">
    <citation type="journal article" date="2008" name="PLoS ONE">
        <title>Survival in nuclear waste, extreme resistance, and potential applications gleaned from the genome sequence of Kineococcus radiotolerans SRS30216.</title>
        <authorList>
            <person name="Bagwell C.E."/>
            <person name="Bhat S."/>
            <person name="Hawkins G.M."/>
            <person name="Smith B.W."/>
            <person name="Biswas T."/>
            <person name="Hoover T.R."/>
            <person name="Saunders E."/>
            <person name="Han C.S."/>
            <person name="Tsodikov O.V."/>
            <person name="Shimkets L.J."/>
        </authorList>
    </citation>
    <scope>NUCLEOTIDE SEQUENCE [LARGE SCALE GENOMIC DNA]</scope>
    <source>
        <strain evidence="4">ATCC BAA-149 / DSM 14245 / SRS30216</strain>
    </source>
</reference>
<dbReference type="AlphaFoldDB" id="A6WH04"/>
<sequence length="449" mass="45434">MLTASRRTAARSANAPASIDSEVTGLRARLNRGANRVGANRSSSKGRQGDTSQDAPQAARTMGWTSGAAHGAGLVRLLLLLALLAGPAALLLWWQAGIRVSTQVPASTAAQQDPGEVAAVGNFAEEFVTAWLTTPAGNEQALSFYLQTSNGFRLPSTVSRIQNVAVADVTHVQDYAAAPSAPAANTDQSAAGEAGAETEQQDGVAGPSTAWQVTVAADVEEPDSTGARVMVRRYFAVPVLAQVGTTNGMSTAAAGASRSASAAAPTAVTGPTAGAASSMPVRQMRALLLPTPVAGPVSGEGAELAYNQQVNITGGLGTSISQFLAAYATGSGDVTRYVTPGHVIKAITPAPYLSVQVQSVLAREDDPTSDAPSDGQHAQVLVTAVFGNRDQQPGSTQYALDLTARGGRWEISSIAPGPALTLPTAAGTAHPASSAANASPAASTAAQHP</sequence>
<organism evidence="3 4">
    <name type="scientific">Kineococcus radiotolerans (strain ATCC BAA-149 / DSM 14245 / SRS30216)</name>
    <dbReference type="NCBI Taxonomy" id="266940"/>
    <lineage>
        <taxon>Bacteria</taxon>
        <taxon>Bacillati</taxon>
        <taxon>Actinomycetota</taxon>
        <taxon>Actinomycetes</taxon>
        <taxon>Kineosporiales</taxon>
        <taxon>Kineosporiaceae</taxon>
        <taxon>Kineococcus</taxon>
    </lineage>
</organism>